<name>A0A0S7WGZ5_UNCT6</name>
<proteinExistence type="predicted"/>
<dbReference type="EMBL" id="LIZT01000060">
    <property type="protein sequence ID" value="KPJ49409.1"/>
    <property type="molecule type" value="Genomic_DNA"/>
</dbReference>
<evidence type="ECO:0000313" key="1">
    <source>
        <dbReference type="EMBL" id="KPJ49409.1"/>
    </source>
</evidence>
<reference evidence="1 2" key="1">
    <citation type="journal article" date="2015" name="Microbiome">
        <title>Genomic resolution of linkages in carbon, nitrogen, and sulfur cycling among widespread estuary sediment bacteria.</title>
        <authorList>
            <person name="Baker B.J."/>
            <person name="Lazar C.S."/>
            <person name="Teske A.P."/>
            <person name="Dick G.J."/>
        </authorList>
    </citation>
    <scope>NUCLEOTIDE SEQUENCE [LARGE SCALE GENOMIC DNA]</scope>
    <source>
        <strain evidence="1">DG_26</strain>
    </source>
</reference>
<dbReference type="AlphaFoldDB" id="A0A0S7WGZ5"/>
<dbReference type="Proteomes" id="UP000051124">
    <property type="component" value="Unassembled WGS sequence"/>
</dbReference>
<evidence type="ECO:0000313" key="2">
    <source>
        <dbReference type="Proteomes" id="UP000051124"/>
    </source>
</evidence>
<accession>A0A0S7WGZ5</accession>
<sequence length="67" mass="7270">MNPLCCLPAEASVTVPAPSRRSRTQIVSLPVYPRSGMRRVPAISALHSVPVLQGMVFFSNVSVNGRY</sequence>
<gene>
    <name evidence="1" type="ORF">AMJ40_05595</name>
</gene>
<comment type="caution">
    <text evidence="1">The sequence shown here is derived from an EMBL/GenBank/DDBJ whole genome shotgun (WGS) entry which is preliminary data.</text>
</comment>
<protein>
    <submittedName>
        <fullName evidence="1">Uncharacterized protein</fullName>
    </submittedName>
</protein>
<organism evidence="1 2">
    <name type="scientific">candidate division TA06 bacterium DG_26</name>
    <dbReference type="NCBI Taxonomy" id="1703771"/>
    <lineage>
        <taxon>Bacteria</taxon>
        <taxon>Bacteria division TA06</taxon>
    </lineage>
</organism>